<dbReference type="InterPro" id="IPR036116">
    <property type="entry name" value="FN3_sf"/>
</dbReference>
<gene>
    <name evidence="2" type="ORF">LCGC14_2517600</name>
</gene>
<feature type="compositionally biased region" description="Gly residues" evidence="1">
    <location>
        <begin position="267"/>
        <end position="281"/>
    </location>
</feature>
<dbReference type="EMBL" id="LAZR01040533">
    <property type="protein sequence ID" value="KKL14251.1"/>
    <property type="molecule type" value="Genomic_DNA"/>
</dbReference>
<proteinExistence type="predicted"/>
<reference evidence="2" key="1">
    <citation type="journal article" date="2015" name="Nature">
        <title>Complex archaea that bridge the gap between prokaryotes and eukaryotes.</title>
        <authorList>
            <person name="Spang A."/>
            <person name="Saw J.H."/>
            <person name="Jorgensen S.L."/>
            <person name="Zaremba-Niedzwiedzka K."/>
            <person name="Martijn J."/>
            <person name="Lind A.E."/>
            <person name="van Eijk R."/>
            <person name="Schleper C."/>
            <person name="Guy L."/>
            <person name="Ettema T.J."/>
        </authorList>
    </citation>
    <scope>NUCLEOTIDE SEQUENCE</scope>
</reference>
<feature type="region of interest" description="Disordered" evidence="1">
    <location>
        <begin position="259"/>
        <end position="281"/>
    </location>
</feature>
<evidence type="ECO:0000256" key="1">
    <source>
        <dbReference type="SAM" id="MobiDB-lite"/>
    </source>
</evidence>
<organism evidence="2">
    <name type="scientific">marine sediment metagenome</name>
    <dbReference type="NCBI Taxonomy" id="412755"/>
    <lineage>
        <taxon>unclassified sequences</taxon>
        <taxon>metagenomes</taxon>
        <taxon>ecological metagenomes</taxon>
    </lineage>
</organism>
<evidence type="ECO:0000313" key="2">
    <source>
        <dbReference type="EMBL" id="KKL14251.1"/>
    </source>
</evidence>
<accession>A0A0F9D908</accession>
<dbReference type="SUPFAM" id="SSF49265">
    <property type="entry name" value="Fibronectin type III"/>
    <property type="match status" value="1"/>
</dbReference>
<evidence type="ECO:0008006" key="3">
    <source>
        <dbReference type="Google" id="ProtNLM"/>
    </source>
</evidence>
<dbReference type="AlphaFoldDB" id="A0A0F9D908"/>
<name>A0A0F9D908_9ZZZZ</name>
<sequence length="304" mass="33255">MAEDGDTLLLYGGASPLPLMFGWENSGVGLSFVRYLAGRVIEFGWNPSYDWASSPVHNEIFDITNIILNIDPVHTYDTPVWSHPIGGNPQYFRINVPFTGGDLDIDIYTWSLTMDIRHNTFFNGVVTRSYTTIGQANTLFTDPDPVFVPEIIMDFSTGPPSKPINPTPTDTDTGIVLATDEVNWEDGGGTDDYDVYFGPTGDVTLRSSAQVGITWTIPIDTLVYGIVYQWYAVANNAFGFTVGDTWAFTTLFFAPPYASGDDPSGDGTPGDDGGEYGGEGGKNLVRTVRRLLAAASNKIYYEDK</sequence>
<protein>
    <recommendedName>
        <fullName evidence="3">Fibronectin type-III domain-containing protein</fullName>
    </recommendedName>
</protein>
<comment type="caution">
    <text evidence="2">The sequence shown here is derived from an EMBL/GenBank/DDBJ whole genome shotgun (WGS) entry which is preliminary data.</text>
</comment>